<dbReference type="AlphaFoldDB" id="A0A8J1Y288"/>
<name>A0A8J1Y288_OWEFU</name>
<dbReference type="PANTHER" id="PTHR32003">
    <property type="entry name" value="PROTEIN FAM199X"/>
    <property type="match status" value="1"/>
</dbReference>
<evidence type="ECO:0000256" key="2">
    <source>
        <dbReference type="SAM" id="MobiDB-lite"/>
    </source>
</evidence>
<protein>
    <submittedName>
        <fullName evidence="3">Uncharacterized protein</fullName>
    </submittedName>
</protein>
<gene>
    <name evidence="3" type="ORF">OFUS_LOCUS11352</name>
</gene>
<dbReference type="OrthoDB" id="6365484at2759"/>
<evidence type="ECO:0000256" key="1">
    <source>
        <dbReference type="ARBA" id="ARBA00009319"/>
    </source>
</evidence>
<reference evidence="3" key="1">
    <citation type="submission" date="2022-03" db="EMBL/GenBank/DDBJ databases">
        <authorList>
            <person name="Martin C."/>
        </authorList>
    </citation>
    <scope>NUCLEOTIDE SEQUENCE</scope>
</reference>
<dbReference type="Proteomes" id="UP000749559">
    <property type="component" value="Unassembled WGS sequence"/>
</dbReference>
<keyword evidence="4" id="KW-1185">Reference proteome</keyword>
<feature type="compositionally biased region" description="Basic residues" evidence="2">
    <location>
        <begin position="259"/>
        <end position="270"/>
    </location>
</feature>
<accession>A0A8J1Y288</accession>
<dbReference type="EMBL" id="CAIIXF020000006">
    <property type="protein sequence ID" value="CAH1785270.1"/>
    <property type="molecule type" value="Genomic_DNA"/>
</dbReference>
<feature type="compositionally biased region" description="Basic and acidic residues" evidence="2">
    <location>
        <begin position="271"/>
        <end position="289"/>
    </location>
</feature>
<evidence type="ECO:0000313" key="3">
    <source>
        <dbReference type="EMBL" id="CAH1785270.1"/>
    </source>
</evidence>
<feature type="region of interest" description="Disordered" evidence="2">
    <location>
        <begin position="243"/>
        <end position="289"/>
    </location>
</feature>
<comment type="caution">
    <text evidence="3">The sequence shown here is derived from an EMBL/GenBank/DDBJ whole genome shotgun (WGS) entry which is preliminary data.</text>
</comment>
<dbReference type="PANTHER" id="PTHR32003:SF1">
    <property type="entry name" value="PROTEIN FAM199X"/>
    <property type="match status" value="1"/>
</dbReference>
<dbReference type="InterPro" id="IPR029672">
    <property type="entry name" value="FAM199X_fam"/>
</dbReference>
<organism evidence="3 4">
    <name type="scientific">Owenia fusiformis</name>
    <name type="common">Polychaete worm</name>
    <dbReference type="NCBI Taxonomy" id="6347"/>
    <lineage>
        <taxon>Eukaryota</taxon>
        <taxon>Metazoa</taxon>
        <taxon>Spiralia</taxon>
        <taxon>Lophotrochozoa</taxon>
        <taxon>Annelida</taxon>
        <taxon>Polychaeta</taxon>
        <taxon>Sedentaria</taxon>
        <taxon>Canalipalpata</taxon>
        <taxon>Sabellida</taxon>
        <taxon>Oweniida</taxon>
        <taxon>Oweniidae</taxon>
        <taxon>Owenia</taxon>
    </lineage>
</organism>
<comment type="similarity">
    <text evidence="1">Belongs to the FAM199 family.</text>
</comment>
<feature type="compositionally biased region" description="Polar residues" evidence="2">
    <location>
        <begin position="243"/>
        <end position="257"/>
    </location>
</feature>
<dbReference type="Pfam" id="PF15814">
    <property type="entry name" value="FAM199X"/>
    <property type="match status" value="2"/>
</dbReference>
<sequence length="318" mass="36112">MIADTGLLSNSSWGLHSDNLLSKEVYHGIGNTQPLDLDILELENELERVKSENEKAFEIHHITSTGTSKASSECSEDLHCGELDSGLGLSMHDTSESFLNQSILSVLDEGVPDPLDFEWSDLQLDSQISSNVNWLSDSQSDILPVTTPLCTPTKRPRSNSVSRHKTWCEMTNSEQIREVEELSRTISEDLGLREQLEVIQIINPRATISYLDTEFVIDLDDIDDEKLQRVRDFVRIHTSCNTPISSGASDTSSNCSSPHPKKLTKKQRQAMRKEMRQRQRKEYRQMMREKKSGLFAKEEVLALRHHENDANDDDVDIE</sequence>
<evidence type="ECO:0000313" key="4">
    <source>
        <dbReference type="Proteomes" id="UP000749559"/>
    </source>
</evidence>
<proteinExistence type="inferred from homology"/>